<dbReference type="GO" id="GO:1990281">
    <property type="term" value="C:efflux pump complex"/>
    <property type="evidence" value="ECO:0007669"/>
    <property type="project" value="TreeGrafter"/>
</dbReference>
<protein>
    <submittedName>
        <fullName evidence="4">Efflux RND transporter periplasmic adaptor subunit</fullName>
    </submittedName>
</protein>
<sequence length="365" mass="40319">MQYAPRLFRSSALTICLLLAACQKQPETLPPSGNKKIELIQQDLVAINFSQSVERTSFTGSIRAVNQSSLQSQVTATATSVRANVGDAVQQGQILIQLNNQDNEARLAQAKANLAAAKAQANLAQNMMRRKQRLLDQGFISRVEFEQSQVDYQAQLENAKAQQAAVDIALKAEQDGTLHSPITGVVTKRQVEPGQTVTAGQTLFEIVDPTKLELQARLPSDQRNALKVGQKIEYRIQGSSETLTATLSRISPLADLNSRQIEFYATPNSELNPLSIGAFVEGNILAVPYASGQLIPLDTIQNLEQKPYVWVIRQQKIERVPIQILEQRYSENMAVVSGLTNGDQISRVKFNDDDLHKTVTIQRTK</sequence>
<dbReference type="Gene3D" id="2.40.420.20">
    <property type="match status" value="1"/>
</dbReference>
<feature type="domain" description="CusB-like barrel-sandwich hybrid" evidence="3">
    <location>
        <begin position="84"/>
        <end position="206"/>
    </location>
</feature>
<dbReference type="InterPro" id="IPR006143">
    <property type="entry name" value="RND_pump_MFP"/>
</dbReference>
<reference evidence="4 5" key="1">
    <citation type="submission" date="2019-09" db="EMBL/GenBank/DDBJ databases">
        <title>Draft genome sequence of Acinetobacter tandoii W4-4-4 isolated from environmental water sample.</title>
        <authorList>
            <person name="Wee S.K."/>
            <person name="Yan B."/>
            <person name="Mustaffa S.B."/>
            <person name="Yap E.P.H."/>
        </authorList>
    </citation>
    <scope>NUCLEOTIDE SEQUENCE [LARGE SCALE GENOMIC DNA]</scope>
    <source>
        <strain evidence="4 5">W4-4-4</strain>
    </source>
</reference>
<dbReference type="SUPFAM" id="SSF111369">
    <property type="entry name" value="HlyD-like secretion proteins"/>
    <property type="match status" value="1"/>
</dbReference>
<name>A0A5N4WYY9_9GAMM</name>
<dbReference type="GO" id="GO:0015562">
    <property type="term" value="F:efflux transmembrane transporter activity"/>
    <property type="evidence" value="ECO:0007669"/>
    <property type="project" value="TreeGrafter"/>
</dbReference>
<dbReference type="RefSeq" id="WP_151503667.1">
    <property type="nucleotide sequence ID" value="NZ_VXLD01000001.1"/>
</dbReference>
<keyword evidence="2" id="KW-0175">Coiled coil</keyword>
<organism evidence="4 5">
    <name type="scientific">Acinetobacter tandoii</name>
    <dbReference type="NCBI Taxonomy" id="202954"/>
    <lineage>
        <taxon>Bacteria</taxon>
        <taxon>Pseudomonadati</taxon>
        <taxon>Pseudomonadota</taxon>
        <taxon>Gammaproteobacteria</taxon>
        <taxon>Moraxellales</taxon>
        <taxon>Moraxellaceae</taxon>
        <taxon>Acinetobacter</taxon>
    </lineage>
</organism>
<dbReference type="Pfam" id="PF25919">
    <property type="entry name" value="BSH_CusB"/>
    <property type="match status" value="1"/>
</dbReference>
<evidence type="ECO:0000313" key="4">
    <source>
        <dbReference type="EMBL" id="KAB1859595.1"/>
    </source>
</evidence>
<dbReference type="Gene3D" id="1.10.287.470">
    <property type="entry name" value="Helix hairpin bin"/>
    <property type="match status" value="1"/>
</dbReference>
<dbReference type="NCBIfam" id="TIGR01730">
    <property type="entry name" value="RND_mfp"/>
    <property type="match status" value="1"/>
</dbReference>
<dbReference type="Proteomes" id="UP000325788">
    <property type="component" value="Unassembled WGS sequence"/>
</dbReference>
<dbReference type="EMBL" id="VXLD01000001">
    <property type="protein sequence ID" value="KAB1859595.1"/>
    <property type="molecule type" value="Genomic_DNA"/>
</dbReference>
<dbReference type="PANTHER" id="PTHR30469:SF15">
    <property type="entry name" value="HLYD FAMILY OF SECRETION PROTEINS"/>
    <property type="match status" value="1"/>
</dbReference>
<comment type="similarity">
    <text evidence="1">Belongs to the membrane fusion protein (MFP) (TC 8.A.1) family.</text>
</comment>
<dbReference type="AlphaFoldDB" id="A0A5N4WYY9"/>
<dbReference type="PROSITE" id="PS51257">
    <property type="entry name" value="PROKAR_LIPOPROTEIN"/>
    <property type="match status" value="1"/>
</dbReference>
<evidence type="ECO:0000259" key="3">
    <source>
        <dbReference type="Pfam" id="PF25919"/>
    </source>
</evidence>
<dbReference type="PANTHER" id="PTHR30469">
    <property type="entry name" value="MULTIDRUG RESISTANCE PROTEIN MDTA"/>
    <property type="match status" value="1"/>
</dbReference>
<evidence type="ECO:0000256" key="1">
    <source>
        <dbReference type="ARBA" id="ARBA00009477"/>
    </source>
</evidence>
<comment type="caution">
    <text evidence="4">The sequence shown here is derived from an EMBL/GenBank/DDBJ whole genome shotgun (WGS) entry which is preliminary data.</text>
</comment>
<dbReference type="Gene3D" id="2.40.50.100">
    <property type="match status" value="1"/>
</dbReference>
<accession>A0A5N4WYY9</accession>
<evidence type="ECO:0000256" key="2">
    <source>
        <dbReference type="SAM" id="Coils"/>
    </source>
</evidence>
<dbReference type="InterPro" id="IPR058790">
    <property type="entry name" value="BSH_CusB"/>
</dbReference>
<dbReference type="Gene3D" id="2.40.30.170">
    <property type="match status" value="1"/>
</dbReference>
<gene>
    <name evidence="4" type="ORF">F4W09_00190</name>
</gene>
<evidence type="ECO:0000313" key="5">
    <source>
        <dbReference type="Proteomes" id="UP000325788"/>
    </source>
</evidence>
<feature type="coiled-coil region" evidence="2">
    <location>
        <begin position="100"/>
        <end position="162"/>
    </location>
</feature>
<proteinExistence type="inferred from homology"/>